<accession>A0A0L8VBB6</accession>
<keyword evidence="2" id="KW-1185">Reference proteome</keyword>
<dbReference type="Proteomes" id="UP000036958">
    <property type="component" value="Unassembled WGS sequence"/>
</dbReference>
<evidence type="ECO:0000313" key="1">
    <source>
        <dbReference type="EMBL" id="KOH45746.1"/>
    </source>
</evidence>
<sequence length="65" mass="6868">MASSPLLQTPPAVVFDNWRVASTQTSVVPPGDIEVTSGNGFTTYSNTLEVALQATPFSVEVATRL</sequence>
<dbReference type="EMBL" id="LGIA01000074">
    <property type="protein sequence ID" value="KOH45746.1"/>
    <property type="molecule type" value="Genomic_DNA"/>
</dbReference>
<name>A0A0L8VBB6_9BACT</name>
<gene>
    <name evidence="1" type="ORF">NC99_14410</name>
</gene>
<protein>
    <submittedName>
        <fullName evidence="1">Uncharacterized protein</fullName>
    </submittedName>
</protein>
<organism evidence="1 2">
    <name type="scientific">Sunxiuqinia dokdonensis</name>
    <dbReference type="NCBI Taxonomy" id="1409788"/>
    <lineage>
        <taxon>Bacteria</taxon>
        <taxon>Pseudomonadati</taxon>
        <taxon>Bacteroidota</taxon>
        <taxon>Bacteroidia</taxon>
        <taxon>Marinilabiliales</taxon>
        <taxon>Prolixibacteraceae</taxon>
        <taxon>Sunxiuqinia</taxon>
    </lineage>
</organism>
<evidence type="ECO:0000313" key="2">
    <source>
        <dbReference type="Proteomes" id="UP000036958"/>
    </source>
</evidence>
<comment type="caution">
    <text evidence="1">The sequence shown here is derived from an EMBL/GenBank/DDBJ whole genome shotgun (WGS) entry which is preliminary data.</text>
</comment>
<reference evidence="2" key="1">
    <citation type="submission" date="2015-07" db="EMBL/GenBank/DDBJ databases">
        <title>Genome sequencing of Sunxiuqinia dokdonensis strain SK.</title>
        <authorList>
            <person name="Ahn S."/>
            <person name="Kim B.-C."/>
        </authorList>
    </citation>
    <scope>NUCLEOTIDE SEQUENCE [LARGE SCALE GENOMIC DNA]</scope>
    <source>
        <strain evidence="2">SK</strain>
    </source>
</reference>
<proteinExistence type="predicted"/>
<dbReference type="AlphaFoldDB" id="A0A0L8VBB6"/>